<dbReference type="AlphaFoldDB" id="A0A4C1U3W6"/>
<evidence type="ECO:0000313" key="1">
    <source>
        <dbReference type="EMBL" id="GBP20754.1"/>
    </source>
</evidence>
<proteinExistence type="predicted"/>
<comment type="caution">
    <text evidence="1">The sequence shown here is derived from an EMBL/GenBank/DDBJ whole genome shotgun (WGS) entry which is preliminary data.</text>
</comment>
<dbReference type="EMBL" id="BGZK01000122">
    <property type="protein sequence ID" value="GBP20754.1"/>
    <property type="molecule type" value="Genomic_DNA"/>
</dbReference>
<accession>A0A4C1U3W6</accession>
<dbReference type="Proteomes" id="UP000299102">
    <property type="component" value="Unassembled WGS sequence"/>
</dbReference>
<keyword evidence="2" id="KW-1185">Reference proteome</keyword>
<evidence type="ECO:0000313" key="2">
    <source>
        <dbReference type="Proteomes" id="UP000299102"/>
    </source>
</evidence>
<gene>
    <name evidence="1" type="ORF">EVAR_14479_1</name>
</gene>
<organism evidence="1 2">
    <name type="scientific">Eumeta variegata</name>
    <name type="common">Bagworm moth</name>
    <name type="synonym">Eumeta japonica</name>
    <dbReference type="NCBI Taxonomy" id="151549"/>
    <lineage>
        <taxon>Eukaryota</taxon>
        <taxon>Metazoa</taxon>
        <taxon>Ecdysozoa</taxon>
        <taxon>Arthropoda</taxon>
        <taxon>Hexapoda</taxon>
        <taxon>Insecta</taxon>
        <taxon>Pterygota</taxon>
        <taxon>Neoptera</taxon>
        <taxon>Endopterygota</taxon>
        <taxon>Lepidoptera</taxon>
        <taxon>Glossata</taxon>
        <taxon>Ditrysia</taxon>
        <taxon>Tineoidea</taxon>
        <taxon>Psychidae</taxon>
        <taxon>Oiketicinae</taxon>
        <taxon>Eumeta</taxon>
    </lineage>
</organism>
<name>A0A4C1U3W6_EUMVA</name>
<protein>
    <submittedName>
        <fullName evidence="1">Uncharacterized protein</fullName>
    </submittedName>
</protein>
<sequence>MRVDSTAKTYVRIRVCGTRRVPEPTPGAKQSLAQTAALDTSYMEVRCSFLLMVIVLDFCDEKEGRFLLHRADALSVSSQLCIRLHIHNGFESHPENLRDCGYW</sequence>
<reference evidence="1 2" key="1">
    <citation type="journal article" date="2019" name="Commun. Biol.">
        <title>The bagworm genome reveals a unique fibroin gene that provides high tensile strength.</title>
        <authorList>
            <person name="Kono N."/>
            <person name="Nakamura H."/>
            <person name="Ohtoshi R."/>
            <person name="Tomita M."/>
            <person name="Numata K."/>
            <person name="Arakawa K."/>
        </authorList>
    </citation>
    <scope>NUCLEOTIDE SEQUENCE [LARGE SCALE GENOMIC DNA]</scope>
</reference>